<proteinExistence type="predicted"/>
<evidence type="ECO:0000313" key="1">
    <source>
        <dbReference type="EMBL" id="NKQ26126.1"/>
    </source>
</evidence>
<dbReference type="EMBL" id="JAAXMD010000151">
    <property type="protein sequence ID" value="NKQ26126.1"/>
    <property type="molecule type" value="Genomic_DNA"/>
</dbReference>
<dbReference type="Proteomes" id="UP000744032">
    <property type="component" value="Unassembled WGS sequence"/>
</dbReference>
<accession>A0ABX1IPD5</accession>
<evidence type="ECO:0000313" key="2">
    <source>
        <dbReference type="Proteomes" id="UP000744032"/>
    </source>
</evidence>
<keyword evidence="2" id="KW-1185">Reference proteome</keyword>
<comment type="caution">
    <text evidence="1">The sequence shown here is derived from an EMBL/GenBank/DDBJ whole genome shotgun (WGS) entry which is preliminary data.</text>
</comment>
<gene>
    <name evidence="1" type="ORF">HF200_17250</name>
</gene>
<feature type="non-terminal residue" evidence="1">
    <location>
        <position position="1"/>
    </location>
</feature>
<protein>
    <submittedName>
        <fullName evidence="1">Arylamine N-acetyltransferase</fullName>
    </submittedName>
</protein>
<organism evidence="1 2">
    <name type="scientific">Streptomyces galbus</name>
    <dbReference type="NCBI Taxonomy" id="33898"/>
    <lineage>
        <taxon>Bacteria</taxon>
        <taxon>Bacillati</taxon>
        <taxon>Actinomycetota</taxon>
        <taxon>Actinomycetes</taxon>
        <taxon>Kitasatosporales</taxon>
        <taxon>Streptomycetaceae</taxon>
        <taxon>Streptomyces</taxon>
    </lineage>
</organism>
<reference evidence="1 2" key="1">
    <citation type="submission" date="2020-04" db="EMBL/GenBank/DDBJ databases">
        <title>Genome sequence of Streptomyces galbus strain I339.</title>
        <authorList>
            <person name="Silva E.A.N."/>
            <person name="Merces M."/>
            <person name="Castelo Branco A.P.O.T."/>
            <person name="Vasconcelos P.C."/>
            <person name="Costa N.P."/>
            <person name="Marinho G.C.S."/>
            <person name="Oliveira C.J.B."/>
            <person name="Araujo D."/>
            <person name="Rodrigues Junior V.S."/>
            <person name="Almeida R."/>
            <person name="Silva Filho U.R."/>
            <person name="Andrade A.S.A."/>
            <person name="Cibulski S.P."/>
        </authorList>
    </citation>
    <scope>NUCLEOTIDE SEQUENCE [LARGE SCALE GENOMIC DNA]</scope>
    <source>
        <strain evidence="1 2">I339</strain>
    </source>
</reference>
<name>A0ABX1IPD5_STRGB</name>
<sequence>RLKVTRGDGAVEERELARDGEVLAAYREWFGIVLDRVPVVRGAERQGATG</sequence>